<evidence type="ECO:0000313" key="4">
    <source>
        <dbReference type="EMBL" id="TLP41238.1"/>
    </source>
</evidence>
<accession>A0A5R8Y5I2</accession>
<feature type="domain" description="M23ase beta-sheet core" evidence="3">
    <location>
        <begin position="337"/>
        <end position="430"/>
    </location>
</feature>
<dbReference type="InterPro" id="IPR016047">
    <property type="entry name" value="M23ase_b-sheet_dom"/>
</dbReference>
<keyword evidence="5" id="KW-1185">Reference proteome</keyword>
<keyword evidence="2" id="KW-0812">Transmembrane</keyword>
<dbReference type="RefSeq" id="WP_138151642.1">
    <property type="nucleotide sequence ID" value="NZ_VANU01000001.1"/>
</dbReference>
<keyword evidence="2" id="KW-0472">Membrane</keyword>
<dbReference type="SUPFAM" id="SSF51261">
    <property type="entry name" value="Duplicated hybrid motif"/>
    <property type="match status" value="1"/>
</dbReference>
<dbReference type="AlphaFoldDB" id="A0A5R8Y5I2"/>
<dbReference type="InterPro" id="IPR011055">
    <property type="entry name" value="Dup_hybrid_motif"/>
</dbReference>
<proteinExistence type="predicted"/>
<dbReference type="OrthoDB" id="9765786at2"/>
<dbReference type="CDD" id="cd12797">
    <property type="entry name" value="M23_peptidase"/>
    <property type="match status" value="1"/>
</dbReference>
<dbReference type="PANTHER" id="PTHR21666">
    <property type="entry name" value="PEPTIDASE-RELATED"/>
    <property type="match status" value="1"/>
</dbReference>
<keyword evidence="1" id="KW-0732">Signal</keyword>
<dbReference type="PANTHER" id="PTHR21666:SF289">
    <property type="entry name" value="L-ALA--D-GLU ENDOPEPTIDASE"/>
    <property type="match status" value="1"/>
</dbReference>
<dbReference type="EMBL" id="VANU01000001">
    <property type="protein sequence ID" value="TLP41238.1"/>
    <property type="molecule type" value="Genomic_DNA"/>
</dbReference>
<dbReference type="InterPro" id="IPR050570">
    <property type="entry name" value="Cell_wall_metabolism_enzyme"/>
</dbReference>
<organism evidence="4 5">
    <name type="scientific">Arcobacter arenosus</name>
    <dbReference type="NCBI Taxonomy" id="2576037"/>
    <lineage>
        <taxon>Bacteria</taxon>
        <taxon>Pseudomonadati</taxon>
        <taxon>Campylobacterota</taxon>
        <taxon>Epsilonproteobacteria</taxon>
        <taxon>Campylobacterales</taxon>
        <taxon>Arcobacteraceae</taxon>
        <taxon>Arcobacter</taxon>
    </lineage>
</organism>
<evidence type="ECO:0000256" key="1">
    <source>
        <dbReference type="ARBA" id="ARBA00022729"/>
    </source>
</evidence>
<evidence type="ECO:0000313" key="5">
    <source>
        <dbReference type="Proteomes" id="UP000308901"/>
    </source>
</evidence>
<sequence>MRRRNNSFKNILTLMILSIIVAIGAFIYFSPIFEKKKPTVSFLNNGYWNAKDKLNIKLEDESGIKSYKISFKVNDANIEVQNKVLESKQNKLSIDINSIKLDQNVKTIKLAVEAYDNSMWNLFRGNTIYKEFTLNIDRKRPLARVITNSYNIKRGGSAAVVVEVKDENLKEKYITFNDTYKFELIPYLKEGFYAAIIAWPVEVEFDQFDVVNLVAIDKANNVTVSKVPLYIKDLKIKNDKLKISDNFINKVSIPVLQKSDMEIPSSNDEIFIKQNRFLRAKNVSTIRDESIKNMSKEMLNNFSINPFRRLSGSKTFAGFAEKREYFYEGQKIDEAWHLGMDWASIKRAPVKISNGGTVIFNNYLGIYGNTAIIDHKLGLQTLYAHTSKLNVQKGDEVRKDDNIANTGSTGAVFGDHLHFGVLVQGIEVNPIEWMDKSWIKTRILDILSEAKQEIRRSK</sequence>
<gene>
    <name evidence="4" type="ORF">FDK22_04230</name>
</gene>
<name>A0A5R8Y5I2_9BACT</name>
<dbReference type="Pfam" id="PF01551">
    <property type="entry name" value="Peptidase_M23"/>
    <property type="match status" value="1"/>
</dbReference>
<dbReference type="GO" id="GO:0004222">
    <property type="term" value="F:metalloendopeptidase activity"/>
    <property type="evidence" value="ECO:0007669"/>
    <property type="project" value="TreeGrafter"/>
</dbReference>
<dbReference type="Proteomes" id="UP000308901">
    <property type="component" value="Unassembled WGS sequence"/>
</dbReference>
<reference evidence="4 5" key="1">
    <citation type="submission" date="2019-05" db="EMBL/GenBank/DDBJ databases">
        <title>Arcobacter sp. nov., isolated from sea sediment.</title>
        <authorList>
            <person name="Kim W."/>
        </authorList>
    </citation>
    <scope>NUCLEOTIDE SEQUENCE [LARGE SCALE GENOMIC DNA]</scope>
    <source>
        <strain evidence="4 5">CAU 1517</strain>
    </source>
</reference>
<evidence type="ECO:0000259" key="3">
    <source>
        <dbReference type="Pfam" id="PF01551"/>
    </source>
</evidence>
<keyword evidence="2" id="KW-1133">Transmembrane helix</keyword>
<evidence type="ECO:0000256" key="2">
    <source>
        <dbReference type="SAM" id="Phobius"/>
    </source>
</evidence>
<dbReference type="Gene3D" id="2.70.70.10">
    <property type="entry name" value="Glucose Permease (Domain IIA)"/>
    <property type="match status" value="1"/>
</dbReference>
<feature type="transmembrane region" description="Helical" evidence="2">
    <location>
        <begin position="12"/>
        <end position="33"/>
    </location>
</feature>
<protein>
    <submittedName>
        <fullName evidence="4">M23 family metallopeptidase</fullName>
    </submittedName>
</protein>
<comment type="caution">
    <text evidence="4">The sequence shown here is derived from an EMBL/GenBank/DDBJ whole genome shotgun (WGS) entry which is preliminary data.</text>
</comment>